<keyword evidence="1" id="KW-0040">ANK repeat</keyword>
<feature type="repeat" description="ANK" evidence="1">
    <location>
        <begin position="120"/>
        <end position="152"/>
    </location>
</feature>
<evidence type="ECO:0000313" key="4">
    <source>
        <dbReference type="Proteomes" id="UP000295293"/>
    </source>
</evidence>
<accession>A0A4R6Z523</accession>
<dbReference type="InterPro" id="IPR002110">
    <property type="entry name" value="Ankyrin_rpt"/>
</dbReference>
<feature type="region of interest" description="Disordered" evidence="2">
    <location>
        <begin position="1"/>
        <end position="20"/>
    </location>
</feature>
<evidence type="ECO:0000256" key="1">
    <source>
        <dbReference type="PROSITE-ProRule" id="PRU00023"/>
    </source>
</evidence>
<dbReference type="Proteomes" id="UP000295293">
    <property type="component" value="Unassembled WGS sequence"/>
</dbReference>
<organism evidence="3 4">
    <name type="scientific">Tahibacter aquaticus</name>
    <dbReference type="NCBI Taxonomy" id="520092"/>
    <lineage>
        <taxon>Bacteria</taxon>
        <taxon>Pseudomonadati</taxon>
        <taxon>Pseudomonadota</taxon>
        <taxon>Gammaproteobacteria</taxon>
        <taxon>Lysobacterales</taxon>
        <taxon>Rhodanobacteraceae</taxon>
        <taxon>Tahibacter</taxon>
    </lineage>
</organism>
<protein>
    <submittedName>
        <fullName evidence="3">Ankyrin repeat protein</fullName>
    </submittedName>
</protein>
<keyword evidence="4" id="KW-1185">Reference proteome</keyword>
<dbReference type="PROSITE" id="PS50088">
    <property type="entry name" value="ANK_REPEAT"/>
    <property type="match status" value="1"/>
</dbReference>
<name>A0A4R6Z523_9GAMM</name>
<dbReference type="SUPFAM" id="SSF48403">
    <property type="entry name" value="Ankyrin repeat"/>
    <property type="match status" value="1"/>
</dbReference>
<dbReference type="SMART" id="SM00248">
    <property type="entry name" value="ANK"/>
    <property type="match status" value="1"/>
</dbReference>
<dbReference type="PROSITE" id="PS50297">
    <property type="entry name" value="ANK_REP_REGION"/>
    <property type="match status" value="1"/>
</dbReference>
<dbReference type="RefSeq" id="WP_133817924.1">
    <property type="nucleotide sequence ID" value="NZ_SNZH01000003.1"/>
</dbReference>
<dbReference type="EMBL" id="SNZH01000003">
    <property type="protein sequence ID" value="TDR46795.1"/>
    <property type="molecule type" value="Genomic_DNA"/>
</dbReference>
<evidence type="ECO:0000256" key="2">
    <source>
        <dbReference type="SAM" id="MobiDB-lite"/>
    </source>
</evidence>
<dbReference type="AlphaFoldDB" id="A0A4R6Z523"/>
<dbReference type="InterPro" id="IPR036770">
    <property type="entry name" value="Ankyrin_rpt-contain_sf"/>
</dbReference>
<dbReference type="Gene3D" id="1.25.40.20">
    <property type="entry name" value="Ankyrin repeat-containing domain"/>
    <property type="match status" value="1"/>
</dbReference>
<proteinExistence type="predicted"/>
<reference evidence="3 4" key="1">
    <citation type="submission" date="2019-03" db="EMBL/GenBank/DDBJ databases">
        <title>Genomic Encyclopedia of Type Strains, Phase IV (KMG-IV): sequencing the most valuable type-strain genomes for metagenomic binning, comparative biology and taxonomic classification.</title>
        <authorList>
            <person name="Goeker M."/>
        </authorList>
    </citation>
    <scope>NUCLEOTIDE SEQUENCE [LARGE SCALE GENOMIC DNA]</scope>
    <source>
        <strain evidence="3 4">DSM 21667</strain>
    </source>
</reference>
<gene>
    <name evidence="3" type="ORF">DFR29_103331</name>
</gene>
<dbReference type="Pfam" id="PF00023">
    <property type="entry name" value="Ank"/>
    <property type="match status" value="1"/>
</dbReference>
<evidence type="ECO:0000313" key="3">
    <source>
        <dbReference type="EMBL" id="TDR46795.1"/>
    </source>
</evidence>
<comment type="caution">
    <text evidence="3">The sequence shown here is derived from an EMBL/GenBank/DDBJ whole genome shotgun (WGS) entry which is preliminary data.</text>
</comment>
<sequence>MHLTDEPLNRDGSSQPEPPDPLAVMGNLAVDRVSITGDDHLSVLFPLTYASAVYEQPDALVALLAQAPKGTWIDVPYNGSVRWVYNVETVAVEDKVRRLEDCGVTEDPNPARDVLRCLKEGDTALHLAVRLGADEVVAVLLRAGASRHAVKEAGETPFDIAMGMTEPNPLFWKLLSCAEMFAQRPRKLRTFLTA</sequence>